<dbReference type="InterPro" id="IPR037883">
    <property type="entry name" value="Knr4/Smi1-like_sf"/>
</dbReference>
<protein>
    <submittedName>
        <fullName evidence="2">SMI1/KNR4 family protein</fullName>
    </submittedName>
</protein>
<dbReference type="SUPFAM" id="SSF160631">
    <property type="entry name" value="SMI1/KNR4-like"/>
    <property type="match status" value="1"/>
</dbReference>
<dbReference type="InterPro" id="IPR018958">
    <property type="entry name" value="Knr4/Smi1-like_dom"/>
</dbReference>
<dbReference type="Proteomes" id="UP001248134">
    <property type="component" value="Unassembled WGS sequence"/>
</dbReference>
<gene>
    <name evidence="2" type="ORF">FOS08_29860</name>
</gene>
<evidence type="ECO:0000259" key="1">
    <source>
        <dbReference type="Pfam" id="PF09346"/>
    </source>
</evidence>
<evidence type="ECO:0000313" key="2">
    <source>
        <dbReference type="EMBL" id="MDR4329823.1"/>
    </source>
</evidence>
<evidence type="ECO:0000313" key="3">
    <source>
        <dbReference type="Proteomes" id="UP001248134"/>
    </source>
</evidence>
<sequence length="168" mass="19264">MSLRVFEAAKYMIENSLTSGKIATVEEIEELQSKLMNLLPEWLTDLMRTTPLCASKIIWQEFLPSEDDDGMSLMLLLDKDEMIIETIEAVPGYAVFEKGYISIGYCLMKTGNPYFICIHEGEDPPVYRLVHDYGEETDEIIEHRELVADKFSNLLLASKVVEKDPYED</sequence>
<accession>A0AAJ1Z7V5</accession>
<organism evidence="2 3">
    <name type="scientific">Bacillus pseudomycoides</name>
    <dbReference type="NCBI Taxonomy" id="64104"/>
    <lineage>
        <taxon>Bacteria</taxon>
        <taxon>Bacillati</taxon>
        <taxon>Bacillota</taxon>
        <taxon>Bacilli</taxon>
        <taxon>Bacillales</taxon>
        <taxon>Bacillaceae</taxon>
        <taxon>Bacillus</taxon>
        <taxon>Bacillus cereus group</taxon>
    </lineage>
</organism>
<comment type="caution">
    <text evidence="2">The sequence shown here is derived from an EMBL/GenBank/DDBJ whole genome shotgun (WGS) entry which is preliminary data.</text>
</comment>
<feature type="domain" description="Knr4/Smi1-like" evidence="1">
    <location>
        <begin position="23"/>
        <end position="155"/>
    </location>
</feature>
<dbReference type="AlphaFoldDB" id="A0AAJ1Z7V5"/>
<dbReference type="EMBL" id="VLYX01000133">
    <property type="protein sequence ID" value="MDR4329823.1"/>
    <property type="molecule type" value="Genomic_DNA"/>
</dbReference>
<reference evidence="2" key="1">
    <citation type="submission" date="2019-07" db="EMBL/GenBank/DDBJ databases">
        <title>Phylogenomic Reclassification of ATCC Bacillus Strains and Various Taxa within the Genus Bacillus.</title>
        <authorList>
            <person name="Riojas M.A."/>
            <person name="Frank A.M."/>
            <person name="Fenn S.L."/>
            <person name="King S.P."/>
            <person name="Brower S.M."/>
            <person name="Hazbon M.H."/>
        </authorList>
    </citation>
    <scope>NUCLEOTIDE SEQUENCE</scope>
    <source>
        <strain evidence="2">NR-12239</strain>
    </source>
</reference>
<dbReference type="RefSeq" id="WP_098101134.1">
    <property type="nucleotide sequence ID" value="NZ_JARMDG010000061.1"/>
</dbReference>
<proteinExistence type="predicted"/>
<dbReference type="Pfam" id="PF09346">
    <property type="entry name" value="SMI1_KNR4"/>
    <property type="match status" value="1"/>
</dbReference>
<name>A0AAJ1Z7V5_9BACI</name>